<feature type="region of interest" description="Disordered" evidence="7">
    <location>
        <begin position="1"/>
        <end position="27"/>
    </location>
</feature>
<evidence type="ECO:0000256" key="1">
    <source>
        <dbReference type="ARBA" id="ARBA00022798"/>
    </source>
</evidence>
<keyword evidence="3" id="KW-0238">DNA-binding</keyword>
<dbReference type="InterPro" id="IPR012794">
    <property type="entry name" value="PcaR_PcaU"/>
</dbReference>
<dbReference type="STRING" id="530584.SAMN05421630_101195"/>
<feature type="compositionally biased region" description="Basic and acidic residues" evidence="7">
    <location>
        <begin position="1"/>
        <end position="19"/>
    </location>
</feature>
<evidence type="ECO:0000256" key="6">
    <source>
        <dbReference type="ARBA" id="ARBA00070406"/>
    </source>
</evidence>
<dbReference type="SMART" id="SM00346">
    <property type="entry name" value="HTH_ICLR"/>
    <property type="match status" value="1"/>
</dbReference>
<keyword evidence="2" id="KW-0805">Transcription regulation</keyword>
<evidence type="ECO:0000313" key="9">
    <source>
        <dbReference type="Proteomes" id="UP000199494"/>
    </source>
</evidence>
<dbReference type="InterPro" id="IPR014757">
    <property type="entry name" value="Tscrpt_reg_IclR_C"/>
</dbReference>
<dbReference type="Gene3D" id="3.30.450.40">
    <property type="match status" value="1"/>
</dbReference>
<proteinExistence type="predicted"/>
<dbReference type="GO" id="GO:0003700">
    <property type="term" value="F:DNA-binding transcription factor activity"/>
    <property type="evidence" value="ECO:0007669"/>
    <property type="project" value="TreeGrafter"/>
</dbReference>
<protein>
    <recommendedName>
        <fullName evidence="6">Glycerol operon regulatory protein</fullName>
    </recommendedName>
</protein>
<accession>A0A1G6ID80</accession>
<dbReference type="Proteomes" id="UP000199494">
    <property type="component" value="Unassembled WGS sequence"/>
</dbReference>
<dbReference type="FunFam" id="1.10.10.10:FF:000056">
    <property type="entry name" value="IclR family transcriptional regulator"/>
    <property type="match status" value="1"/>
</dbReference>
<organism evidence="8 9">
    <name type="scientific">Prauserella marina</name>
    <dbReference type="NCBI Taxonomy" id="530584"/>
    <lineage>
        <taxon>Bacteria</taxon>
        <taxon>Bacillati</taxon>
        <taxon>Actinomycetota</taxon>
        <taxon>Actinomycetes</taxon>
        <taxon>Pseudonocardiales</taxon>
        <taxon>Pseudonocardiaceae</taxon>
        <taxon>Prauserella</taxon>
    </lineage>
</organism>
<dbReference type="NCBIfam" id="TIGR02431">
    <property type="entry name" value="pcaR_pcaU"/>
    <property type="match status" value="1"/>
</dbReference>
<keyword evidence="4" id="KW-0804">Transcription</keyword>
<dbReference type="Pfam" id="PF09339">
    <property type="entry name" value="HTH_IclR"/>
    <property type="match status" value="1"/>
</dbReference>
<dbReference type="GO" id="GO:0046278">
    <property type="term" value="P:3,4-dihydroxybenzoate metabolic process"/>
    <property type="evidence" value="ECO:0007669"/>
    <property type="project" value="InterPro"/>
</dbReference>
<dbReference type="PROSITE" id="PS51078">
    <property type="entry name" value="ICLR_ED"/>
    <property type="match status" value="1"/>
</dbReference>
<evidence type="ECO:0000256" key="3">
    <source>
        <dbReference type="ARBA" id="ARBA00023125"/>
    </source>
</evidence>
<comment type="function">
    <text evidence="5">May be an activator protein for the gylABX operon.</text>
</comment>
<dbReference type="InterPro" id="IPR029016">
    <property type="entry name" value="GAF-like_dom_sf"/>
</dbReference>
<dbReference type="SUPFAM" id="SSF55781">
    <property type="entry name" value="GAF domain-like"/>
    <property type="match status" value="1"/>
</dbReference>
<dbReference type="EMBL" id="FMZE01000001">
    <property type="protein sequence ID" value="SDC04323.1"/>
    <property type="molecule type" value="Genomic_DNA"/>
</dbReference>
<dbReference type="InterPro" id="IPR036388">
    <property type="entry name" value="WH-like_DNA-bd_sf"/>
</dbReference>
<sequence>MRRAPSRADKLTGMEHQDSVADPARGTHHVQSLERGLAVIKAFDAASPVLTLSDVAKATGLTRAAARRFLLTLVDLGYVRTDGKYFSLTARVLELGYAFLSSLSLPEVAQPHMERLSAQVRESSSVSVLDGTEIVYVARVAVSRIMAVTINVGTRFPAHATSMGHVLLAGLDAAALEEFFAKATFTALTSHTITSRSVLEAELVSVKRQGFALVDQELEEGLRSVAVPVHGPDGSVVAAINLSTHASRTTPESAVAELLPPLLATAKDIEADLAMTSPARVS</sequence>
<evidence type="ECO:0000313" key="8">
    <source>
        <dbReference type="EMBL" id="SDC04323.1"/>
    </source>
</evidence>
<gene>
    <name evidence="8" type="ORF">SAMN05421630_101195</name>
</gene>
<dbReference type="SUPFAM" id="SSF46785">
    <property type="entry name" value="Winged helix' DNA-binding domain"/>
    <property type="match status" value="1"/>
</dbReference>
<dbReference type="Pfam" id="PF01614">
    <property type="entry name" value="IclR_C"/>
    <property type="match status" value="1"/>
</dbReference>
<dbReference type="InterPro" id="IPR036390">
    <property type="entry name" value="WH_DNA-bd_sf"/>
</dbReference>
<dbReference type="PROSITE" id="PS51077">
    <property type="entry name" value="HTH_ICLR"/>
    <property type="match status" value="1"/>
</dbReference>
<reference evidence="8 9" key="1">
    <citation type="submission" date="2016-10" db="EMBL/GenBank/DDBJ databases">
        <authorList>
            <person name="de Groot N.N."/>
        </authorList>
    </citation>
    <scope>NUCLEOTIDE SEQUENCE [LARGE SCALE GENOMIC DNA]</scope>
    <source>
        <strain evidence="8 9">CGMCC 4.5506</strain>
    </source>
</reference>
<dbReference type="InterPro" id="IPR050707">
    <property type="entry name" value="HTH_MetabolicPath_Reg"/>
</dbReference>
<evidence type="ECO:0000256" key="5">
    <source>
        <dbReference type="ARBA" id="ARBA00058938"/>
    </source>
</evidence>
<keyword evidence="9" id="KW-1185">Reference proteome</keyword>
<dbReference type="PANTHER" id="PTHR30136:SF34">
    <property type="entry name" value="TRANSCRIPTIONAL REGULATOR"/>
    <property type="match status" value="1"/>
</dbReference>
<evidence type="ECO:0000256" key="7">
    <source>
        <dbReference type="SAM" id="MobiDB-lite"/>
    </source>
</evidence>
<evidence type="ECO:0000256" key="2">
    <source>
        <dbReference type="ARBA" id="ARBA00023015"/>
    </source>
</evidence>
<evidence type="ECO:0000256" key="4">
    <source>
        <dbReference type="ARBA" id="ARBA00023163"/>
    </source>
</evidence>
<name>A0A1G6ID80_9PSEU</name>
<dbReference type="PANTHER" id="PTHR30136">
    <property type="entry name" value="HELIX-TURN-HELIX TRANSCRIPTIONAL REGULATOR, ICLR FAMILY"/>
    <property type="match status" value="1"/>
</dbReference>
<keyword evidence="1" id="KW-0319">Glycerol metabolism</keyword>
<dbReference type="GO" id="GO:0003677">
    <property type="term" value="F:DNA binding"/>
    <property type="evidence" value="ECO:0007669"/>
    <property type="project" value="UniProtKB-KW"/>
</dbReference>
<dbReference type="GO" id="GO:0045892">
    <property type="term" value="P:negative regulation of DNA-templated transcription"/>
    <property type="evidence" value="ECO:0007669"/>
    <property type="project" value="TreeGrafter"/>
</dbReference>
<dbReference type="Gene3D" id="1.10.10.10">
    <property type="entry name" value="Winged helix-like DNA-binding domain superfamily/Winged helix DNA-binding domain"/>
    <property type="match status" value="1"/>
</dbReference>
<dbReference type="AlphaFoldDB" id="A0A1G6ID80"/>
<dbReference type="GO" id="GO:0006071">
    <property type="term" value="P:glycerol metabolic process"/>
    <property type="evidence" value="ECO:0007669"/>
    <property type="project" value="UniProtKB-KW"/>
</dbReference>
<dbReference type="GO" id="GO:0045893">
    <property type="term" value="P:positive regulation of DNA-templated transcription"/>
    <property type="evidence" value="ECO:0007669"/>
    <property type="project" value="InterPro"/>
</dbReference>
<dbReference type="InterPro" id="IPR005471">
    <property type="entry name" value="Tscrpt_reg_IclR_N"/>
</dbReference>